<dbReference type="Proteomes" id="UP000307169">
    <property type="component" value="Unassembled WGS sequence"/>
</dbReference>
<dbReference type="GO" id="GO:0005786">
    <property type="term" value="C:signal recognition particle, endoplasmic reticulum targeting"/>
    <property type="evidence" value="ECO:0007669"/>
    <property type="project" value="TreeGrafter"/>
</dbReference>
<dbReference type="PANTHER" id="PTHR12834:SF12">
    <property type="entry name" value="SIGNAL RECOGNITION PARTICLE 9 KDA PROTEIN"/>
    <property type="match status" value="1"/>
</dbReference>
<sequence length="112" mass="13210">MVNVKSWKEYQSKSLEMFNKDPKRYRYCLKFRSNKGDLVLKSTNNDECLKYKTQSTSILNRFEQFNRTLIYNMSNTPIPELPPVVEQQQQPPASQQPSESSSSKKKKNKKKK</sequence>
<dbReference type="SUPFAM" id="SSF54762">
    <property type="entry name" value="Signal recognition particle alu RNA binding heterodimer, SRP9/14"/>
    <property type="match status" value="1"/>
</dbReference>
<feature type="compositionally biased region" description="Basic residues" evidence="1">
    <location>
        <begin position="103"/>
        <end position="112"/>
    </location>
</feature>
<evidence type="ECO:0000259" key="2">
    <source>
        <dbReference type="Pfam" id="PF05486"/>
    </source>
</evidence>
<reference evidence="6 7" key="1">
    <citation type="submission" date="2019-03" db="EMBL/GenBank/DDBJ databases">
        <title>Sequencing 25 genomes of Wallemia mellicola.</title>
        <authorList>
            <person name="Gostincar C."/>
        </authorList>
    </citation>
    <scope>NUCLEOTIDE SEQUENCE [LARGE SCALE GENOMIC DNA]</scope>
    <source>
        <strain evidence="3 8">EXF-1262</strain>
        <strain evidence="5 6">EXF-1277</strain>
        <strain evidence="4 7">EXF-8738</strain>
    </source>
</reference>
<evidence type="ECO:0000313" key="3">
    <source>
        <dbReference type="EMBL" id="TIB97255.1"/>
    </source>
</evidence>
<comment type="caution">
    <text evidence="4">The sequence shown here is derived from an EMBL/GenBank/DDBJ whole genome shotgun (WGS) entry which is preliminary data.</text>
</comment>
<evidence type="ECO:0000313" key="4">
    <source>
        <dbReference type="EMBL" id="TIC34615.1"/>
    </source>
</evidence>
<gene>
    <name evidence="5" type="ORF">E3Q03_00431</name>
    <name evidence="4" type="ORF">E3Q10_00250</name>
    <name evidence="3" type="ORF">E3Q17_03478</name>
</gene>
<dbReference type="OrthoDB" id="360923at2759"/>
<evidence type="ECO:0000313" key="6">
    <source>
        <dbReference type="Proteomes" id="UP000305362"/>
    </source>
</evidence>
<dbReference type="InterPro" id="IPR039914">
    <property type="entry name" value="SRP9-like"/>
</dbReference>
<evidence type="ECO:0000313" key="8">
    <source>
        <dbReference type="Proteomes" id="UP000307169"/>
    </source>
</evidence>
<dbReference type="Proteomes" id="UP000305362">
    <property type="component" value="Unassembled WGS sequence"/>
</dbReference>
<feature type="region of interest" description="Disordered" evidence="1">
    <location>
        <begin position="76"/>
        <end position="112"/>
    </location>
</feature>
<dbReference type="GO" id="GO:0008312">
    <property type="term" value="F:7S RNA binding"/>
    <property type="evidence" value="ECO:0007669"/>
    <property type="project" value="InterPro"/>
</dbReference>
<dbReference type="EMBL" id="SPRO01000001">
    <property type="protein sequence ID" value="TIC34615.1"/>
    <property type="molecule type" value="Genomic_DNA"/>
</dbReference>
<evidence type="ECO:0000313" key="7">
    <source>
        <dbReference type="Proteomes" id="UP000305647"/>
    </source>
</evidence>
<dbReference type="EMBL" id="SPRV01000002">
    <property type="protein sequence ID" value="TIC71644.1"/>
    <property type="molecule type" value="Genomic_DNA"/>
</dbReference>
<dbReference type="AlphaFoldDB" id="A0A4T0P0Y4"/>
<name>A0A4T0P0Y4_9BASI</name>
<accession>A0A4T0P0Y4</accession>
<dbReference type="Proteomes" id="UP000305647">
    <property type="component" value="Unassembled WGS sequence"/>
</dbReference>
<dbReference type="PANTHER" id="PTHR12834">
    <property type="entry name" value="SIGNAL RECOGNITION PARTICLE 9 KDA PROTEIN"/>
    <property type="match status" value="1"/>
</dbReference>
<dbReference type="GO" id="GO:0006614">
    <property type="term" value="P:SRP-dependent cotranslational protein targeting to membrane"/>
    <property type="evidence" value="ECO:0007669"/>
    <property type="project" value="InterPro"/>
</dbReference>
<dbReference type="InterPro" id="IPR039432">
    <property type="entry name" value="SRP9_dom"/>
</dbReference>
<organism evidence="4 7">
    <name type="scientific">Wallemia mellicola</name>
    <dbReference type="NCBI Taxonomy" id="1708541"/>
    <lineage>
        <taxon>Eukaryota</taxon>
        <taxon>Fungi</taxon>
        <taxon>Dikarya</taxon>
        <taxon>Basidiomycota</taxon>
        <taxon>Wallemiomycotina</taxon>
        <taxon>Wallemiomycetes</taxon>
        <taxon>Wallemiales</taxon>
        <taxon>Wallemiaceae</taxon>
        <taxon>Wallemia</taxon>
    </lineage>
</organism>
<proteinExistence type="predicted"/>
<evidence type="ECO:0000256" key="1">
    <source>
        <dbReference type="SAM" id="MobiDB-lite"/>
    </source>
</evidence>
<dbReference type="OMA" id="NTRYCVK"/>
<dbReference type="Pfam" id="PF05486">
    <property type="entry name" value="SRP9-21"/>
    <property type="match status" value="1"/>
</dbReference>
<dbReference type="Gene3D" id="3.30.720.10">
    <property type="entry name" value="Signal recognition particle alu RNA binding heterodimer, srp9/1"/>
    <property type="match status" value="1"/>
</dbReference>
<dbReference type="EMBL" id="SPRH01000050">
    <property type="protein sequence ID" value="TIB97255.1"/>
    <property type="molecule type" value="Genomic_DNA"/>
</dbReference>
<dbReference type="InterPro" id="IPR009018">
    <property type="entry name" value="Signal_recog_particle_SRP9/14"/>
</dbReference>
<dbReference type="FunFam" id="3.30.720.10:FF:000008">
    <property type="entry name" value="Unplaced genomic scaffold supercont1.11, whole genome shotgun sequence"/>
    <property type="match status" value="1"/>
</dbReference>
<evidence type="ECO:0000313" key="5">
    <source>
        <dbReference type="EMBL" id="TIC71644.1"/>
    </source>
</evidence>
<feature type="compositionally biased region" description="Low complexity" evidence="1">
    <location>
        <begin position="87"/>
        <end position="101"/>
    </location>
</feature>
<protein>
    <recommendedName>
        <fullName evidence="2">SRP9 domain-containing protein</fullName>
    </recommendedName>
</protein>
<feature type="domain" description="SRP9" evidence="2">
    <location>
        <begin position="4"/>
        <end position="73"/>
    </location>
</feature>